<accession>A0A9P6UVT9</accession>
<dbReference type="InterPro" id="IPR032675">
    <property type="entry name" value="LRR_dom_sf"/>
</dbReference>
<dbReference type="Gene3D" id="3.80.10.10">
    <property type="entry name" value="Ribonuclease Inhibitor"/>
    <property type="match status" value="1"/>
</dbReference>
<dbReference type="OrthoDB" id="2364689at2759"/>
<comment type="caution">
    <text evidence="2">The sequence shown here is derived from an EMBL/GenBank/DDBJ whole genome shotgun (WGS) entry which is preliminary data.</text>
</comment>
<name>A0A9P6UVT9_9FUNG</name>
<dbReference type="Proteomes" id="UP000823405">
    <property type="component" value="Unassembled WGS sequence"/>
</dbReference>
<keyword evidence="3" id="KW-1185">Reference proteome</keyword>
<sequence length="653" mass="75925">MAPTPHRHITQAGTQIPELLLNMAMHWTPQDLYVCIQVCRTWHQTLAPLLWHTIDDRLYAWPRLLAIHDIFTSPGLKGYFRILSAFTRYGHHVRHLCLSWRTLIDIAFVAGSCTRLQSLSTFNLALNRTTREREELCRLSNLSIADGGLTYDERRNLAIEGPLLSPEFAGVFSPSEIEWRSVQEQQQDWATAQNFWSLVQANRQTLRSLRLDRSLDSLAHLESTNNDFFYSTLASLPHLTELDNTLLETDLRDVLERLPNLRCNRSSNLELQNQVLSKTYDHLRALEIYGPVPSRTFFSLLSRLPNLEDLRIREFVRREHFIDDPHIFLNHTPTRLKGLHIMSGTGHQGQRIAHHIIPWVPLLISFTIDRLDDVVAEALFTHCKHLETIRQSDDGCTLFEIQYGEPRPLGAPPPTSKLFKLLRDYPSLRILDRIEQRLDAGDLVAHDWQPLNKLEVFRCQIVDVDRLTPSEEDLVIRTSSSLFSRVGTAATLFDKHYRSITLQKEILLRLGTLINLRVLDLGYEWRDIWADSRRDTLRYTYLGQEYINYGTPFKNTLQLTLATGLDRLSGLRHLEVFGFEGVDHRIRKEELEWMAVHWPKLKVMRGLQEDDHLEKIEPDPVKTELRRHMEMLRPDVKHESLSRQGSQRVRANA</sequence>
<reference evidence="2" key="1">
    <citation type="journal article" date="2020" name="Fungal Divers.">
        <title>Resolving the Mortierellaceae phylogeny through synthesis of multi-gene phylogenetics and phylogenomics.</title>
        <authorList>
            <person name="Vandepol N."/>
            <person name="Liber J."/>
            <person name="Desiro A."/>
            <person name="Na H."/>
            <person name="Kennedy M."/>
            <person name="Barry K."/>
            <person name="Grigoriev I.V."/>
            <person name="Miller A.N."/>
            <person name="O'Donnell K."/>
            <person name="Stajich J.E."/>
            <person name="Bonito G."/>
        </authorList>
    </citation>
    <scope>NUCLEOTIDE SEQUENCE</scope>
    <source>
        <strain evidence="2">NVP60</strain>
    </source>
</reference>
<dbReference type="PANTHER" id="PTHR38926">
    <property type="entry name" value="F-BOX DOMAIN CONTAINING PROTEIN, EXPRESSED"/>
    <property type="match status" value="1"/>
</dbReference>
<protein>
    <recommendedName>
        <fullName evidence="4">F-box domain-containing protein</fullName>
    </recommendedName>
</protein>
<evidence type="ECO:0000256" key="1">
    <source>
        <dbReference type="SAM" id="MobiDB-lite"/>
    </source>
</evidence>
<evidence type="ECO:0008006" key="4">
    <source>
        <dbReference type="Google" id="ProtNLM"/>
    </source>
</evidence>
<feature type="compositionally biased region" description="Polar residues" evidence="1">
    <location>
        <begin position="642"/>
        <end position="653"/>
    </location>
</feature>
<dbReference type="AlphaFoldDB" id="A0A9P6UVT9"/>
<dbReference type="PANTHER" id="PTHR38926:SF72">
    <property type="entry name" value="IM:7136021-RELATED"/>
    <property type="match status" value="1"/>
</dbReference>
<proteinExistence type="predicted"/>
<evidence type="ECO:0000313" key="3">
    <source>
        <dbReference type="Proteomes" id="UP000823405"/>
    </source>
</evidence>
<evidence type="ECO:0000313" key="2">
    <source>
        <dbReference type="EMBL" id="KAG0321543.1"/>
    </source>
</evidence>
<dbReference type="EMBL" id="JAAAIN010000060">
    <property type="protein sequence ID" value="KAG0321543.1"/>
    <property type="molecule type" value="Genomic_DNA"/>
</dbReference>
<feature type="region of interest" description="Disordered" evidence="1">
    <location>
        <begin position="634"/>
        <end position="653"/>
    </location>
</feature>
<gene>
    <name evidence="2" type="ORF">BGZ97_011048</name>
</gene>
<organism evidence="2 3">
    <name type="scientific">Linnemannia gamsii</name>
    <dbReference type="NCBI Taxonomy" id="64522"/>
    <lineage>
        <taxon>Eukaryota</taxon>
        <taxon>Fungi</taxon>
        <taxon>Fungi incertae sedis</taxon>
        <taxon>Mucoromycota</taxon>
        <taxon>Mortierellomycotina</taxon>
        <taxon>Mortierellomycetes</taxon>
        <taxon>Mortierellales</taxon>
        <taxon>Mortierellaceae</taxon>
        <taxon>Linnemannia</taxon>
    </lineage>
</organism>